<dbReference type="SMART" id="SM00448">
    <property type="entry name" value="REC"/>
    <property type="match status" value="1"/>
</dbReference>
<evidence type="ECO:0000256" key="2">
    <source>
        <dbReference type="PROSITE-ProRule" id="PRU00169"/>
    </source>
</evidence>
<dbReference type="RefSeq" id="WP_344659593.1">
    <property type="nucleotide sequence ID" value="NZ_BAAAQM010000030.1"/>
</dbReference>
<evidence type="ECO:0000256" key="3">
    <source>
        <dbReference type="PROSITE-ProRule" id="PRU01091"/>
    </source>
</evidence>
<reference evidence="7" key="1">
    <citation type="journal article" date="2019" name="Int. J. Syst. Evol. Microbiol.">
        <title>The Global Catalogue of Microorganisms (GCM) 10K type strain sequencing project: providing services to taxonomists for standard genome sequencing and annotation.</title>
        <authorList>
            <consortium name="The Broad Institute Genomics Platform"/>
            <consortium name="The Broad Institute Genome Sequencing Center for Infectious Disease"/>
            <person name="Wu L."/>
            <person name="Ma J."/>
        </authorList>
    </citation>
    <scope>NUCLEOTIDE SEQUENCE [LARGE SCALE GENOMIC DNA]</scope>
    <source>
        <strain evidence="7">JCM 16013</strain>
    </source>
</reference>
<gene>
    <name evidence="6" type="ORF">GCM10009838_50560</name>
</gene>
<feature type="domain" description="OmpR/PhoB-type" evidence="5">
    <location>
        <begin position="124"/>
        <end position="218"/>
    </location>
</feature>
<dbReference type="InterPro" id="IPR011006">
    <property type="entry name" value="CheY-like_superfamily"/>
</dbReference>
<dbReference type="Gene3D" id="6.10.250.690">
    <property type="match status" value="1"/>
</dbReference>
<sequence>MRVLVVEDEVMLGDAIAEGLRQETFAVDVVTDGAAALERLAVNAYDVVVLDRDLPVVHGDEVCRAIVDGDGGERVLMLTVSTTLAERVDGLSLGADDYLAKPFAFAELVARIRALGRRSRPAVAPVLERAGIRLEPRYRQVTRDGRHIVLARNEFAVLEELLRAEGAPVSAEELLERAWDENIDPFTTIVRVTIRSLRRKLGDPAVIETLTGVGYVIR</sequence>
<dbReference type="InterPro" id="IPR039420">
    <property type="entry name" value="WalR-like"/>
</dbReference>
<comment type="caution">
    <text evidence="6">The sequence shown here is derived from an EMBL/GenBank/DDBJ whole genome shotgun (WGS) entry which is preliminary data.</text>
</comment>
<dbReference type="EMBL" id="BAAAQM010000030">
    <property type="protein sequence ID" value="GAA1982830.1"/>
    <property type="molecule type" value="Genomic_DNA"/>
</dbReference>
<evidence type="ECO:0000313" key="7">
    <source>
        <dbReference type="Proteomes" id="UP001499854"/>
    </source>
</evidence>
<dbReference type="Gene3D" id="1.10.10.10">
    <property type="entry name" value="Winged helix-like DNA-binding domain superfamily/Winged helix DNA-binding domain"/>
    <property type="match status" value="1"/>
</dbReference>
<dbReference type="PROSITE" id="PS51755">
    <property type="entry name" value="OMPR_PHOB"/>
    <property type="match status" value="1"/>
</dbReference>
<feature type="modified residue" description="4-aspartylphosphate" evidence="2">
    <location>
        <position position="51"/>
    </location>
</feature>
<protein>
    <submittedName>
        <fullName evidence="6">Response regulator transcription factor</fullName>
    </submittedName>
</protein>
<evidence type="ECO:0000259" key="4">
    <source>
        <dbReference type="PROSITE" id="PS50110"/>
    </source>
</evidence>
<proteinExistence type="predicted"/>
<dbReference type="Proteomes" id="UP001499854">
    <property type="component" value="Unassembled WGS sequence"/>
</dbReference>
<dbReference type="PROSITE" id="PS50110">
    <property type="entry name" value="RESPONSE_REGULATORY"/>
    <property type="match status" value="1"/>
</dbReference>
<evidence type="ECO:0000313" key="6">
    <source>
        <dbReference type="EMBL" id="GAA1982830.1"/>
    </source>
</evidence>
<evidence type="ECO:0000256" key="1">
    <source>
        <dbReference type="ARBA" id="ARBA00023125"/>
    </source>
</evidence>
<keyword evidence="7" id="KW-1185">Reference proteome</keyword>
<dbReference type="InterPro" id="IPR001789">
    <property type="entry name" value="Sig_transdc_resp-reg_receiver"/>
</dbReference>
<accession>A0ABP5DQI6</accession>
<name>A0ABP5DQI6_9ACTN</name>
<dbReference type="Pfam" id="PF00486">
    <property type="entry name" value="Trans_reg_C"/>
    <property type="match status" value="1"/>
</dbReference>
<dbReference type="InterPro" id="IPR036388">
    <property type="entry name" value="WH-like_DNA-bd_sf"/>
</dbReference>
<dbReference type="PANTHER" id="PTHR48111">
    <property type="entry name" value="REGULATOR OF RPOS"/>
    <property type="match status" value="1"/>
</dbReference>
<dbReference type="PANTHER" id="PTHR48111:SF36">
    <property type="entry name" value="TRANSCRIPTIONAL REGULATORY PROTEIN CUTR"/>
    <property type="match status" value="1"/>
</dbReference>
<dbReference type="Gene3D" id="3.40.50.2300">
    <property type="match status" value="1"/>
</dbReference>
<feature type="domain" description="Response regulatory" evidence="4">
    <location>
        <begin position="2"/>
        <end position="116"/>
    </location>
</feature>
<keyword evidence="2" id="KW-0597">Phosphoprotein</keyword>
<keyword evidence="1 3" id="KW-0238">DNA-binding</keyword>
<dbReference type="InterPro" id="IPR001867">
    <property type="entry name" value="OmpR/PhoB-type_DNA-bd"/>
</dbReference>
<dbReference type="SUPFAM" id="SSF52172">
    <property type="entry name" value="CheY-like"/>
    <property type="match status" value="1"/>
</dbReference>
<dbReference type="Pfam" id="PF00072">
    <property type="entry name" value="Response_reg"/>
    <property type="match status" value="1"/>
</dbReference>
<dbReference type="InterPro" id="IPR016032">
    <property type="entry name" value="Sig_transdc_resp-reg_C-effctor"/>
</dbReference>
<organism evidence="6 7">
    <name type="scientific">Catenulispora subtropica</name>
    <dbReference type="NCBI Taxonomy" id="450798"/>
    <lineage>
        <taxon>Bacteria</taxon>
        <taxon>Bacillati</taxon>
        <taxon>Actinomycetota</taxon>
        <taxon>Actinomycetes</taxon>
        <taxon>Catenulisporales</taxon>
        <taxon>Catenulisporaceae</taxon>
        <taxon>Catenulispora</taxon>
    </lineage>
</organism>
<evidence type="ECO:0000259" key="5">
    <source>
        <dbReference type="PROSITE" id="PS51755"/>
    </source>
</evidence>
<feature type="DNA-binding region" description="OmpR/PhoB-type" evidence="3">
    <location>
        <begin position="124"/>
        <end position="218"/>
    </location>
</feature>
<dbReference type="CDD" id="cd00383">
    <property type="entry name" value="trans_reg_C"/>
    <property type="match status" value="1"/>
</dbReference>
<dbReference type="SUPFAM" id="SSF46894">
    <property type="entry name" value="C-terminal effector domain of the bipartite response regulators"/>
    <property type="match status" value="1"/>
</dbReference>
<dbReference type="SMART" id="SM00862">
    <property type="entry name" value="Trans_reg_C"/>
    <property type="match status" value="1"/>
</dbReference>